<accession>A0A9N7TJY9</accession>
<feature type="compositionally biased region" description="Polar residues" evidence="1">
    <location>
        <begin position="67"/>
        <end position="76"/>
    </location>
</feature>
<evidence type="ECO:0000256" key="1">
    <source>
        <dbReference type="SAM" id="MobiDB-lite"/>
    </source>
</evidence>
<reference evidence="2" key="1">
    <citation type="submission" date="2020-03" db="EMBL/GenBank/DDBJ databases">
        <authorList>
            <person name="Weist P."/>
        </authorList>
    </citation>
    <scope>NUCLEOTIDE SEQUENCE</scope>
</reference>
<proteinExistence type="predicted"/>
<dbReference type="EMBL" id="CADEAL010000094">
    <property type="protein sequence ID" value="CAB1414246.1"/>
    <property type="molecule type" value="Genomic_DNA"/>
</dbReference>
<keyword evidence="3" id="KW-1185">Reference proteome</keyword>
<feature type="region of interest" description="Disordered" evidence="1">
    <location>
        <begin position="62"/>
        <end position="104"/>
    </location>
</feature>
<comment type="caution">
    <text evidence="2">The sequence shown here is derived from an EMBL/GenBank/DDBJ whole genome shotgun (WGS) entry which is preliminary data.</text>
</comment>
<organism evidence="2 3">
    <name type="scientific">Pleuronectes platessa</name>
    <name type="common">European plaice</name>
    <dbReference type="NCBI Taxonomy" id="8262"/>
    <lineage>
        <taxon>Eukaryota</taxon>
        <taxon>Metazoa</taxon>
        <taxon>Chordata</taxon>
        <taxon>Craniata</taxon>
        <taxon>Vertebrata</taxon>
        <taxon>Euteleostomi</taxon>
        <taxon>Actinopterygii</taxon>
        <taxon>Neopterygii</taxon>
        <taxon>Teleostei</taxon>
        <taxon>Neoteleostei</taxon>
        <taxon>Acanthomorphata</taxon>
        <taxon>Carangaria</taxon>
        <taxon>Pleuronectiformes</taxon>
        <taxon>Pleuronectoidei</taxon>
        <taxon>Pleuronectidae</taxon>
        <taxon>Pleuronectes</taxon>
    </lineage>
</organism>
<dbReference type="AlphaFoldDB" id="A0A9N7TJY9"/>
<evidence type="ECO:0000313" key="2">
    <source>
        <dbReference type="EMBL" id="CAB1414246.1"/>
    </source>
</evidence>
<name>A0A9N7TJY9_PLEPL</name>
<sequence length="104" mass="10922">MTTSLGVAGGHIAMATKGVGNRCKLGGWTIILPCSIYMQCIHIPWGDAEETSLVITGHSPYTDDNSRLSPRNQPQGSVVAPCHPTSSSPMVTTATPFSTLTPPN</sequence>
<feature type="compositionally biased region" description="Polar residues" evidence="1">
    <location>
        <begin position="84"/>
        <end position="104"/>
    </location>
</feature>
<dbReference type="Proteomes" id="UP001153269">
    <property type="component" value="Unassembled WGS sequence"/>
</dbReference>
<protein>
    <submittedName>
        <fullName evidence="2">Uncharacterized protein</fullName>
    </submittedName>
</protein>
<evidence type="ECO:0000313" key="3">
    <source>
        <dbReference type="Proteomes" id="UP001153269"/>
    </source>
</evidence>
<gene>
    <name evidence="2" type="ORF">PLEPLA_LOCUS1954</name>
</gene>